<feature type="chain" id="PRO_5042289872" evidence="2">
    <location>
        <begin position="32"/>
        <end position="627"/>
    </location>
</feature>
<feature type="region of interest" description="Disordered" evidence="1">
    <location>
        <begin position="575"/>
        <end position="609"/>
    </location>
</feature>
<feature type="compositionally biased region" description="Basic and acidic residues" evidence="1">
    <location>
        <begin position="575"/>
        <end position="597"/>
    </location>
</feature>
<accession>A0AAD5WT47</accession>
<evidence type="ECO:0000256" key="2">
    <source>
        <dbReference type="SAM" id="SignalP"/>
    </source>
</evidence>
<protein>
    <submittedName>
        <fullName evidence="3">Uncharacterized protein</fullName>
    </submittedName>
</protein>
<gene>
    <name evidence="3" type="ORF">MKZ38_009097</name>
</gene>
<evidence type="ECO:0000313" key="3">
    <source>
        <dbReference type="EMBL" id="KAJ2903933.1"/>
    </source>
</evidence>
<dbReference type="EMBL" id="JAKWBI020000066">
    <property type="protein sequence ID" value="KAJ2903933.1"/>
    <property type="molecule type" value="Genomic_DNA"/>
</dbReference>
<keyword evidence="2" id="KW-0732">Signal</keyword>
<feature type="signal peptide" evidence="2">
    <location>
        <begin position="1"/>
        <end position="31"/>
    </location>
</feature>
<sequence length="627" mass="70709">MPILFSSFHGFLDKSLIVSFLLLWVPSVARTKKAYDKPIVPEQRHSVNLTQPGYLLSLRRALGAFISSKEDNNTTYPGDDTRATNSRIQGHQNFSLVSQTPADESRPFLLTNSCTGLDPDDTSVLRNKFFFESSMFTTPFASEPKTIADSKTLHSFAIPIEVVEKKKAKRTIFGASGQPKSLTFRGRGFIFPQNNMGPPPKRPTFGQPGLKNPFAAYPRKTPKSLAREVQHTGTTHVFGKPSVFAPASPPRTKCVDAPLPAGGCGSDQIGFGSIPRKVDESTCRSSPPKGTDPEQVRIEGLARKHINRTSRSVQRAYEMGKAAHKEAEIQYRKQDGEPRSDADIDAECAARGGIVLNIQILLRYTHTMDKVLEQPEDYISPPAKTGERIAHIKKAIKQIHQEIERLAHVVGENRILEHDDKTFFGAAAKALHFTKCLEEDYIEFIKSLGKDMDEVYQSHKKAWDSISDRLWESGMWLVKCDDNPVFREENAKPPKMRVLLEEIQRYATVLQVSNLDFTKKQGPETPFHGFIKDGWKGLKVDEHSGPDSHKPEYHRKGRKRKQIRKCDDAVIKSIQESRSKESRQNGWEHKSVPRDLKGQVITERNTGPSQRRVTFFSDVKARAVYYD</sequence>
<feature type="compositionally biased region" description="Basic and acidic residues" evidence="1">
    <location>
        <begin position="541"/>
        <end position="551"/>
    </location>
</feature>
<organism evidence="3 4">
    <name type="scientific">Zalerion maritima</name>
    <dbReference type="NCBI Taxonomy" id="339359"/>
    <lineage>
        <taxon>Eukaryota</taxon>
        <taxon>Fungi</taxon>
        <taxon>Dikarya</taxon>
        <taxon>Ascomycota</taxon>
        <taxon>Pezizomycotina</taxon>
        <taxon>Sordariomycetes</taxon>
        <taxon>Lulworthiomycetidae</taxon>
        <taxon>Lulworthiales</taxon>
        <taxon>Lulworthiaceae</taxon>
        <taxon>Zalerion</taxon>
    </lineage>
</organism>
<evidence type="ECO:0000256" key="1">
    <source>
        <dbReference type="SAM" id="MobiDB-lite"/>
    </source>
</evidence>
<feature type="region of interest" description="Disordered" evidence="1">
    <location>
        <begin position="541"/>
        <end position="561"/>
    </location>
</feature>
<dbReference type="AlphaFoldDB" id="A0AAD5WT47"/>
<name>A0AAD5WT47_9PEZI</name>
<feature type="compositionally biased region" description="Basic residues" evidence="1">
    <location>
        <begin position="552"/>
        <end position="561"/>
    </location>
</feature>
<proteinExistence type="predicted"/>
<dbReference type="Proteomes" id="UP001201980">
    <property type="component" value="Unassembled WGS sequence"/>
</dbReference>
<keyword evidence="4" id="KW-1185">Reference proteome</keyword>
<comment type="caution">
    <text evidence="3">The sequence shown here is derived from an EMBL/GenBank/DDBJ whole genome shotgun (WGS) entry which is preliminary data.</text>
</comment>
<reference evidence="3" key="1">
    <citation type="submission" date="2022-07" db="EMBL/GenBank/DDBJ databases">
        <title>Draft genome sequence of Zalerion maritima ATCC 34329, a (micro)plastics degrading marine fungus.</title>
        <authorList>
            <person name="Paco A."/>
            <person name="Goncalves M.F.M."/>
            <person name="Rocha-Santos T.A.P."/>
            <person name="Alves A."/>
        </authorList>
    </citation>
    <scope>NUCLEOTIDE SEQUENCE</scope>
    <source>
        <strain evidence="3">ATCC 34329</strain>
    </source>
</reference>
<evidence type="ECO:0000313" key="4">
    <source>
        <dbReference type="Proteomes" id="UP001201980"/>
    </source>
</evidence>